<accession>A0A3R7Q7L0</accession>
<sequence length="324" mass="35110">MSWEKLLRSLVTSKSKGKCIATDAILGKDSVVVYTTNQKKRSKCKITIRGKKGVKLTMQCSRFSLASSGCDAEVLQVVDKGSKETTKFCQNDNPGDTFTVSTGNQIQLKYKKKKFRKKDGDSSLGFVYSTQADLLLGNEADCGKAFDVQVGQSAVVASTASRGTCSISLNGKSGSVLSLDCPHLQFGRKCRAEDLFVQDRIDLSLSPPVIGGICYWLVGYPLAFGEGNAFCGASYWASSGLPEDRLPTGSSTSSSPPPPPPSSPEPWRRVRSFEQKTASFESPEPDFTTFPYALLSFLFSASRNPPYVLSCFLFSASLLPFISP</sequence>
<dbReference type="AlphaFoldDB" id="A0A3R7Q7L0"/>
<comment type="caution">
    <text evidence="5">The sequence shown here is derived from an EMBL/GenBank/DDBJ whole genome shotgun (WGS) entry which is preliminary data.</text>
</comment>
<dbReference type="InterPro" id="IPR035914">
    <property type="entry name" value="Sperma_CUB_dom_sf"/>
</dbReference>
<evidence type="ECO:0000256" key="3">
    <source>
        <dbReference type="SAM" id="MobiDB-lite"/>
    </source>
</evidence>
<evidence type="ECO:0000313" key="6">
    <source>
        <dbReference type="Proteomes" id="UP000283509"/>
    </source>
</evidence>
<reference evidence="5 6" key="1">
    <citation type="submission" date="2018-04" db="EMBL/GenBank/DDBJ databases">
        <authorList>
            <person name="Zhang X."/>
            <person name="Yuan J."/>
            <person name="Li F."/>
            <person name="Xiang J."/>
        </authorList>
    </citation>
    <scope>NUCLEOTIDE SEQUENCE [LARGE SCALE GENOMIC DNA]</scope>
    <source>
        <tissue evidence="5">Muscle</tissue>
    </source>
</reference>
<dbReference type="PROSITE" id="PS01180">
    <property type="entry name" value="CUB"/>
    <property type="match status" value="1"/>
</dbReference>
<dbReference type="SUPFAM" id="SSF49854">
    <property type="entry name" value="Spermadhesin, CUB domain"/>
    <property type="match status" value="1"/>
</dbReference>
<keyword evidence="1" id="KW-1015">Disulfide bond</keyword>
<proteinExistence type="predicted"/>
<dbReference type="InterPro" id="IPR000859">
    <property type="entry name" value="CUB_dom"/>
</dbReference>
<feature type="compositionally biased region" description="Pro residues" evidence="3">
    <location>
        <begin position="255"/>
        <end position="264"/>
    </location>
</feature>
<reference evidence="5 6" key="2">
    <citation type="submission" date="2019-01" db="EMBL/GenBank/DDBJ databases">
        <title>The decoding of complex shrimp genome reveals the adaptation for benthos swimmer, frequently molting mechanism and breeding impact on genome.</title>
        <authorList>
            <person name="Sun Y."/>
            <person name="Gao Y."/>
            <person name="Yu Y."/>
        </authorList>
    </citation>
    <scope>NUCLEOTIDE SEQUENCE [LARGE SCALE GENOMIC DNA]</scope>
    <source>
        <tissue evidence="5">Muscle</tissue>
    </source>
</reference>
<evidence type="ECO:0000256" key="2">
    <source>
        <dbReference type="PROSITE-ProRule" id="PRU00059"/>
    </source>
</evidence>
<evidence type="ECO:0000259" key="4">
    <source>
        <dbReference type="PROSITE" id="PS01180"/>
    </source>
</evidence>
<dbReference type="Gene3D" id="2.60.120.290">
    <property type="entry name" value="Spermadhesin, CUB domain"/>
    <property type="match status" value="1"/>
</dbReference>
<name>A0A3R7Q7L0_PENVA</name>
<dbReference type="EMBL" id="QCYY01002412">
    <property type="protein sequence ID" value="ROT70569.1"/>
    <property type="molecule type" value="Genomic_DNA"/>
</dbReference>
<feature type="domain" description="CUB" evidence="4">
    <location>
        <begin position="34"/>
        <end position="133"/>
    </location>
</feature>
<evidence type="ECO:0000256" key="1">
    <source>
        <dbReference type="ARBA" id="ARBA00023157"/>
    </source>
</evidence>
<feature type="region of interest" description="Disordered" evidence="3">
    <location>
        <begin position="244"/>
        <end position="268"/>
    </location>
</feature>
<gene>
    <name evidence="5" type="ORF">C7M84_011176</name>
</gene>
<dbReference type="OrthoDB" id="10469048at2759"/>
<organism evidence="5 6">
    <name type="scientific">Penaeus vannamei</name>
    <name type="common">Whiteleg shrimp</name>
    <name type="synonym">Litopenaeus vannamei</name>
    <dbReference type="NCBI Taxonomy" id="6689"/>
    <lineage>
        <taxon>Eukaryota</taxon>
        <taxon>Metazoa</taxon>
        <taxon>Ecdysozoa</taxon>
        <taxon>Arthropoda</taxon>
        <taxon>Crustacea</taxon>
        <taxon>Multicrustacea</taxon>
        <taxon>Malacostraca</taxon>
        <taxon>Eumalacostraca</taxon>
        <taxon>Eucarida</taxon>
        <taxon>Decapoda</taxon>
        <taxon>Dendrobranchiata</taxon>
        <taxon>Penaeoidea</taxon>
        <taxon>Penaeidae</taxon>
        <taxon>Penaeus</taxon>
    </lineage>
</organism>
<protein>
    <recommendedName>
        <fullName evidence="4">CUB domain-containing protein</fullName>
    </recommendedName>
</protein>
<evidence type="ECO:0000313" key="5">
    <source>
        <dbReference type="EMBL" id="ROT70569.1"/>
    </source>
</evidence>
<dbReference type="Proteomes" id="UP000283509">
    <property type="component" value="Unassembled WGS sequence"/>
</dbReference>
<dbReference type="Pfam" id="PF00431">
    <property type="entry name" value="CUB"/>
    <property type="match status" value="1"/>
</dbReference>
<keyword evidence="6" id="KW-1185">Reference proteome</keyword>
<comment type="caution">
    <text evidence="2">Lacks conserved residue(s) required for the propagation of feature annotation.</text>
</comment>